<accession>A0A2S0VR77</accession>
<dbReference type="EMBL" id="CP026604">
    <property type="protein sequence ID" value="AWB66711.1"/>
    <property type="molecule type" value="Genomic_DNA"/>
</dbReference>
<gene>
    <name evidence="2" type="ORF">C2869_09825</name>
</gene>
<name>A0A2S0VR77_9ALTE</name>
<dbReference type="Proteomes" id="UP000244441">
    <property type="component" value="Chromosome"/>
</dbReference>
<protein>
    <submittedName>
        <fullName evidence="2">Uncharacterized protein</fullName>
    </submittedName>
</protein>
<dbReference type="KEGG" id="cate:C2869_09825"/>
<proteinExistence type="predicted"/>
<reference evidence="2 3" key="1">
    <citation type="submission" date="2018-01" db="EMBL/GenBank/DDBJ databases">
        <title>Genome sequence of a Cantenovulum-like bacteria.</title>
        <authorList>
            <person name="Tan W.R."/>
            <person name="Lau N.-S."/>
            <person name="Go F."/>
            <person name="Amirul A.-A.A."/>
        </authorList>
    </citation>
    <scope>NUCLEOTIDE SEQUENCE [LARGE SCALE GENOMIC DNA]</scope>
    <source>
        <strain evidence="2 3">CCB-QB4</strain>
    </source>
</reference>
<dbReference type="AlphaFoldDB" id="A0A2S0VR77"/>
<keyword evidence="1" id="KW-0812">Transmembrane</keyword>
<sequence>MENILSALEVNLMLLALILAVTFTVLGVIERSDSATKLIEARIENGFFATSSFVAFLVLFLM</sequence>
<keyword evidence="3" id="KW-1185">Reference proteome</keyword>
<evidence type="ECO:0000313" key="3">
    <source>
        <dbReference type="Proteomes" id="UP000244441"/>
    </source>
</evidence>
<feature type="transmembrane region" description="Helical" evidence="1">
    <location>
        <begin position="41"/>
        <end position="61"/>
    </location>
</feature>
<evidence type="ECO:0000313" key="2">
    <source>
        <dbReference type="EMBL" id="AWB66711.1"/>
    </source>
</evidence>
<feature type="transmembrane region" description="Helical" evidence="1">
    <location>
        <begin position="12"/>
        <end position="29"/>
    </location>
</feature>
<dbReference type="OrthoDB" id="6388059at2"/>
<dbReference type="RefSeq" id="WP_108602768.1">
    <property type="nucleotide sequence ID" value="NZ_CP026604.1"/>
</dbReference>
<keyword evidence="1" id="KW-0472">Membrane</keyword>
<keyword evidence="1" id="KW-1133">Transmembrane helix</keyword>
<organism evidence="2 3">
    <name type="scientific">Saccharobesus litoralis</name>
    <dbReference type="NCBI Taxonomy" id="2172099"/>
    <lineage>
        <taxon>Bacteria</taxon>
        <taxon>Pseudomonadati</taxon>
        <taxon>Pseudomonadota</taxon>
        <taxon>Gammaproteobacteria</taxon>
        <taxon>Alteromonadales</taxon>
        <taxon>Alteromonadaceae</taxon>
        <taxon>Saccharobesus</taxon>
    </lineage>
</organism>
<evidence type="ECO:0000256" key="1">
    <source>
        <dbReference type="SAM" id="Phobius"/>
    </source>
</evidence>